<evidence type="ECO:0000313" key="4">
    <source>
        <dbReference type="Proteomes" id="UP001269968"/>
    </source>
</evidence>
<feature type="domain" description="Haemolysin activator HlyB C-terminal" evidence="2">
    <location>
        <begin position="23"/>
        <end position="111"/>
    </location>
</feature>
<organism evidence="3 4">
    <name type="scientific">Pectobacterium brasiliense</name>
    <dbReference type="NCBI Taxonomy" id="180957"/>
    <lineage>
        <taxon>Bacteria</taxon>
        <taxon>Pseudomonadati</taxon>
        <taxon>Pseudomonadota</taxon>
        <taxon>Gammaproteobacteria</taxon>
        <taxon>Enterobacterales</taxon>
        <taxon>Pectobacteriaceae</taxon>
        <taxon>Pectobacterium</taxon>
    </lineage>
</organism>
<dbReference type="GO" id="GO:0098046">
    <property type="term" value="C:type V protein secretion system complex"/>
    <property type="evidence" value="ECO:0007669"/>
    <property type="project" value="TreeGrafter"/>
</dbReference>
<dbReference type="InterPro" id="IPR005565">
    <property type="entry name" value="Hemolysn_activator_HlyB_C"/>
</dbReference>
<gene>
    <name evidence="3" type="ORF">SOV92_19705</name>
</gene>
<dbReference type="GO" id="GO:0008320">
    <property type="term" value="F:protein transmembrane transporter activity"/>
    <property type="evidence" value="ECO:0007669"/>
    <property type="project" value="TreeGrafter"/>
</dbReference>
<dbReference type="Proteomes" id="UP001269968">
    <property type="component" value="Unassembled WGS sequence"/>
</dbReference>
<sequence>MGVRLLRVRHPVRPIRPLRRHAHHQRQRTVTLSISTDNSGQKNTGREQLSTHLTFDNPLRLADRWWLTASRDSAFSHSYGSKALSGGMSLPYGYWTLGYQYAWNDFFQPIPIGSSA</sequence>
<comment type="caution">
    <text evidence="3">The sequence shown here is derived from an EMBL/GenBank/DDBJ whole genome shotgun (WGS) entry which is preliminary data.</text>
</comment>
<reference evidence="3" key="1">
    <citation type="submission" date="2023-11" db="EMBL/GenBank/DDBJ databases">
        <title>Comparative genomics revealed phylogeny of phytopathogenic Pectobacterium aroidearum based on whole-genome sequencing and function of putative horizontal acquire islands in P. aroidearum PccS1.</title>
        <authorList>
            <person name="Fan J."/>
            <person name="Yang L."/>
        </authorList>
    </citation>
    <scope>NUCLEOTIDE SEQUENCE</scope>
    <source>
        <strain evidence="3">NJAU140</strain>
    </source>
</reference>
<dbReference type="GO" id="GO:0046819">
    <property type="term" value="P:protein secretion by the type V secretion system"/>
    <property type="evidence" value="ECO:0007669"/>
    <property type="project" value="TreeGrafter"/>
</dbReference>
<accession>A0AAW9HDT5</accession>
<name>A0AAW9HDT5_9GAMM</name>
<dbReference type="RefSeq" id="WP_320715066.1">
    <property type="nucleotide sequence ID" value="NZ_CAKLIH010000038.1"/>
</dbReference>
<dbReference type="Pfam" id="PF03865">
    <property type="entry name" value="ShlB"/>
    <property type="match status" value="1"/>
</dbReference>
<evidence type="ECO:0000256" key="1">
    <source>
        <dbReference type="SAM" id="MobiDB-lite"/>
    </source>
</evidence>
<dbReference type="InterPro" id="IPR051544">
    <property type="entry name" value="TPS_OM_transporter"/>
</dbReference>
<evidence type="ECO:0000313" key="3">
    <source>
        <dbReference type="EMBL" id="MDY4380012.1"/>
    </source>
</evidence>
<evidence type="ECO:0000259" key="2">
    <source>
        <dbReference type="Pfam" id="PF03865"/>
    </source>
</evidence>
<feature type="compositionally biased region" description="Polar residues" evidence="1">
    <location>
        <begin position="28"/>
        <end position="46"/>
    </location>
</feature>
<dbReference type="PANTHER" id="PTHR34597:SF3">
    <property type="entry name" value="OUTER MEMBRANE TRANSPORTER CDIB"/>
    <property type="match status" value="1"/>
</dbReference>
<protein>
    <submittedName>
        <fullName evidence="3">ShlB/FhaC/HecB family hemolysin secretion/activation protein</fullName>
    </submittedName>
</protein>
<dbReference type="AlphaFoldDB" id="A0AAW9HDT5"/>
<dbReference type="Gene3D" id="2.40.160.50">
    <property type="entry name" value="membrane protein fhac: a member of the omp85/tpsb transporter family"/>
    <property type="match status" value="1"/>
</dbReference>
<feature type="region of interest" description="Disordered" evidence="1">
    <location>
        <begin position="20"/>
        <end position="46"/>
    </location>
</feature>
<dbReference type="EMBL" id="JAXHOZ010000080">
    <property type="protein sequence ID" value="MDY4380012.1"/>
    <property type="molecule type" value="Genomic_DNA"/>
</dbReference>
<dbReference type="PANTHER" id="PTHR34597">
    <property type="entry name" value="SLR1661 PROTEIN"/>
    <property type="match status" value="1"/>
</dbReference>
<proteinExistence type="predicted"/>